<sequence>MYGDIGGDWDDNFKNDQSSSFDKELFEFFNEDFTTSTSPTAENIVFYGNLITYKKLPVCEDTQKLEDDTEKKQQHPKNGGLFQRGLKSFNKRKESRSKSMDDSHKKGLKLQQAQSSKSLLDTATENCGLSPRKNADKYDLHSPECPY</sequence>
<gene>
    <name evidence="2" type="ORF">CK203_093044</name>
</gene>
<dbReference type="Proteomes" id="UP000288805">
    <property type="component" value="Unassembled WGS sequence"/>
</dbReference>
<proteinExistence type="predicted"/>
<feature type="region of interest" description="Disordered" evidence="1">
    <location>
        <begin position="64"/>
        <end position="147"/>
    </location>
</feature>
<evidence type="ECO:0000256" key="1">
    <source>
        <dbReference type="SAM" id="MobiDB-lite"/>
    </source>
</evidence>
<protein>
    <submittedName>
        <fullName evidence="2">Uncharacterized protein</fullName>
    </submittedName>
</protein>
<feature type="compositionally biased region" description="Basic and acidic residues" evidence="1">
    <location>
        <begin position="64"/>
        <end position="73"/>
    </location>
</feature>
<feature type="compositionally biased region" description="Polar residues" evidence="1">
    <location>
        <begin position="111"/>
        <end position="127"/>
    </location>
</feature>
<dbReference type="EMBL" id="QGNW01002181">
    <property type="protein sequence ID" value="RVW24032.1"/>
    <property type="molecule type" value="Genomic_DNA"/>
</dbReference>
<accession>A0A438CLE4</accession>
<name>A0A438CLE4_VITVI</name>
<dbReference type="PANTHER" id="PTHR34130">
    <property type="entry name" value="OS08G0243800 PROTEIN"/>
    <property type="match status" value="1"/>
</dbReference>
<evidence type="ECO:0000313" key="3">
    <source>
        <dbReference type="Proteomes" id="UP000288805"/>
    </source>
</evidence>
<dbReference type="PANTHER" id="PTHR34130:SF5">
    <property type="entry name" value="OS08G0243800 PROTEIN"/>
    <property type="match status" value="1"/>
</dbReference>
<evidence type="ECO:0000313" key="2">
    <source>
        <dbReference type="EMBL" id="RVW24032.1"/>
    </source>
</evidence>
<feature type="compositionally biased region" description="Basic and acidic residues" evidence="1">
    <location>
        <begin position="96"/>
        <end position="105"/>
    </location>
</feature>
<comment type="caution">
    <text evidence="2">The sequence shown here is derived from an EMBL/GenBank/DDBJ whole genome shotgun (WGS) entry which is preliminary data.</text>
</comment>
<dbReference type="AlphaFoldDB" id="A0A438CLE4"/>
<reference evidence="2 3" key="1">
    <citation type="journal article" date="2018" name="PLoS Genet.">
        <title>Population sequencing reveals clonal diversity and ancestral inbreeding in the grapevine cultivar Chardonnay.</title>
        <authorList>
            <person name="Roach M.J."/>
            <person name="Johnson D.L."/>
            <person name="Bohlmann J."/>
            <person name="van Vuuren H.J."/>
            <person name="Jones S.J."/>
            <person name="Pretorius I.S."/>
            <person name="Schmidt S.A."/>
            <person name="Borneman A.R."/>
        </authorList>
    </citation>
    <scope>NUCLEOTIDE SEQUENCE [LARGE SCALE GENOMIC DNA]</scope>
    <source>
        <strain evidence="3">cv. Chardonnay</strain>
        <tissue evidence="2">Leaf</tissue>
    </source>
</reference>
<feature type="compositionally biased region" description="Basic and acidic residues" evidence="1">
    <location>
        <begin position="133"/>
        <end position="147"/>
    </location>
</feature>
<organism evidence="2 3">
    <name type="scientific">Vitis vinifera</name>
    <name type="common">Grape</name>
    <dbReference type="NCBI Taxonomy" id="29760"/>
    <lineage>
        <taxon>Eukaryota</taxon>
        <taxon>Viridiplantae</taxon>
        <taxon>Streptophyta</taxon>
        <taxon>Embryophyta</taxon>
        <taxon>Tracheophyta</taxon>
        <taxon>Spermatophyta</taxon>
        <taxon>Magnoliopsida</taxon>
        <taxon>eudicotyledons</taxon>
        <taxon>Gunneridae</taxon>
        <taxon>Pentapetalae</taxon>
        <taxon>rosids</taxon>
        <taxon>Vitales</taxon>
        <taxon>Vitaceae</taxon>
        <taxon>Viteae</taxon>
        <taxon>Vitis</taxon>
    </lineage>
</organism>